<gene>
    <name evidence="2" type="ORF">EPI10_031827</name>
</gene>
<accession>A0A5B6X374</accession>
<dbReference type="Pfam" id="PF24626">
    <property type="entry name" value="SH3_Tf2-1"/>
    <property type="match status" value="1"/>
</dbReference>
<dbReference type="PANTHER" id="PTHR46148">
    <property type="entry name" value="CHROMO DOMAIN-CONTAINING PROTEIN"/>
    <property type="match status" value="1"/>
</dbReference>
<dbReference type="InterPro" id="IPR056924">
    <property type="entry name" value="SH3_Tf2-1"/>
</dbReference>
<keyword evidence="3" id="KW-1185">Reference proteome</keyword>
<reference evidence="3" key="1">
    <citation type="journal article" date="2019" name="Plant Biotechnol. J.">
        <title>Genome sequencing of the Australian wild diploid species Gossypium australe highlights disease resistance and delayed gland morphogenesis.</title>
        <authorList>
            <person name="Cai Y."/>
            <person name="Cai X."/>
            <person name="Wang Q."/>
            <person name="Wang P."/>
            <person name="Zhang Y."/>
            <person name="Cai C."/>
            <person name="Xu Y."/>
            <person name="Wang K."/>
            <person name="Zhou Z."/>
            <person name="Wang C."/>
            <person name="Geng S."/>
            <person name="Li B."/>
            <person name="Dong Q."/>
            <person name="Hou Y."/>
            <person name="Wang H."/>
            <person name="Ai P."/>
            <person name="Liu Z."/>
            <person name="Yi F."/>
            <person name="Sun M."/>
            <person name="An G."/>
            <person name="Cheng J."/>
            <person name="Zhang Y."/>
            <person name="Shi Q."/>
            <person name="Xie Y."/>
            <person name="Shi X."/>
            <person name="Chang Y."/>
            <person name="Huang F."/>
            <person name="Chen Y."/>
            <person name="Hong S."/>
            <person name="Mi L."/>
            <person name="Sun Q."/>
            <person name="Zhang L."/>
            <person name="Zhou B."/>
            <person name="Peng R."/>
            <person name="Zhang X."/>
            <person name="Liu F."/>
        </authorList>
    </citation>
    <scope>NUCLEOTIDE SEQUENCE [LARGE SCALE GENOMIC DNA]</scope>
    <source>
        <strain evidence="3">cv. PA1801</strain>
    </source>
</reference>
<evidence type="ECO:0000259" key="1">
    <source>
        <dbReference type="Pfam" id="PF24626"/>
    </source>
</evidence>
<name>A0A5B6X374_9ROSI</name>
<sequence length="132" mass="15666">MEMSNTAILVKIERNQISWDLIRETEDKVCVIRDFLKIALDRQKSCSNLKRKDIEFFCWRSSVLRFDRIGKPSLRFIGPYEIIERISPVAYRLPLPSKLEKIHNVFHVSMLRQYISDLSSRDVKELQNKQVP</sequence>
<protein>
    <submittedName>
        <fullName evidence="2">DNA/RNA polymerases superfamily protein</fullName>
    </submittedName>
</protein>
<dbReference type="PANTHER" id="PTHR46148:SF44">
    <property type="entry name" value="GAG-POL POLYPROTEIN"/>
    <property type="match status" value="1"/>
</dbReference>
<dbReference type="AlphaFoldDB" id="A0A5B6X374"/>
<dbReference type="EMBL" id="SMMG02000001">
    <property type="protein sequence ID" value="KAA3488046.1"/>
    <property type="molecule type" value="Genomic_DNA"/>
</dbReference>
<organism evidence="2 3">
    <name type="scientific">Gossypium australe</name>
    <dbReference type="NCBI Taxonomy" id="47621"/>
    <lineage>
        <taxon>Eukaryota</taxon>
        <taxon>Viridiplantae</taxon>
        <taxon>Streptophyta</taxon>
        <taxon>Embryophyta</taxon>
        <taxon>Tracheophyta</taxon>
        <taxon>Spermatophyta</taxon>
        <taxon>Magnoliopsida</taxon>
        <taxon>eudicotyledons</taxon>
        <taxon>Gunneridae</taxon>
        <taxon>Pentapetalae</taxon>
        <taxon>rosids</taxon>
        <taxon>malvids</taxon>
        <taxon>Malvales</taxon>
        <taxon>Malvaceae</taxon>
        <taxon>Malvoideae</taxon>
        <taxon>Gossypium</taxon>
    </lineage>
</organism>
<evidence type="ECO:0000313" key="3">
    <source>
        <dbReference type="Proteomes" id="UP000325315"/>
    </source>
</evidence>
<evidence type="ECO:0000313" key="2">
    <source>
        <dbReference type="EMBL" id="KAA3488046.1"/>
    </source>
</evidence>
<proteinExistence type="predicted"/>
<feature type="domain" description="Tf2-1-like SH3-like" evidence="1">
    <location>
        <begin position="63"/>
        <end position="114"/>
    </location>
</feature>
<dbReference type="Proteomes" id="UP000325315">
    <property type="component" value="Unassembled WGS sequence"/>
</dbReference>
<comment type="caution">
    <text evidence="2">The sequence shown here is derived from an EMBL/GenBank/DDBJ whole genome shotgun (WGS) entry which is preliminary data.</text>
</comment>
<dbReference type="OrthoDB" id="998764at2759"/>